<dbReference type="Gene3D" id="1.10.10.60">
    <property type="entry name" value="Homeodomain-like"/>
    <property type="match status" value="2"/>
</dbReference>
<dbReference type="PANTHER" id="PTHR47995:SF18">
    <property type="entry name" value="TRANSCRIPTION FACTOR MYB65"/>
    <property type="match status" value="1"/>
</dbReference>
<keyword evidence="2" id="KW-0677">Repeat</keyword>
<evidence type="ECO:0000256" key="2">
    <source>
        <dbReference type="ARBA" id="ARBA00022737"/>
    </source>
</evidence>
<gene>
    <name evidence="10" type="ORF">MtrunA17_Chr6g0453751</name>
</gene>
<dbReference type="PROSITE" id="PS51294">
    <property type="entry name" value="HTH_MYB"/>
    <property type="match status" value="1"/>
</dbReference>
<evidence type="ECO:0000256" key="1">
    <source>
        <dbReference type="ARBA" id="ARBA00004123"/>
    </source>
</evidence>
<keyword evidence="5" id="KW-0804">Transcription</keyword>
<dbReference type="GO" id="GO:0005634">
    <property type="term" value="C:nucleus"/>
    <property type="evidence" value="ECO:0007669"/>
    <property type="project" value="UniProtKB-SubCell"/>
</dbReference>
<feature type="domain" description="HTH myb-type" evidence="9">
    <location>
        <begin position="17"/>
        <end position="81"/>
    </location>
</feature>
<dbReference type="InterPro" id="IPR009057">
    <property type="entry name" value="Homeodomain-like_sf"/>
</dbReference>
<evidence type="ECO:0000259" key="9">
    <source>
        <dbReference type="PROSITE" id="PS51294"/>
    </source>
</evidence>
<name>A0A396H9Z6_MEDTR</name>
<dbReference type="PANTHER" id="PTHR47995">
    <property type="entry name" value="TRANSCRIPTION FACTOR MYB33-RELATED"/>
    <property type="match status" value="1"/>
</dbReference>
<keyword evidence="6" id="KW-0539">Nucleus</keyword>
<evidence type="ECO:0000256" key="4">
    <source>
        <dbReference type="ARBA" id="ARBA00023125"/>
    </source>
</evidence>
<comment type="caution">
    <text evidence="10">The sequence shown here is derived from an EMBL/GenBank/DDBJ whole genome shotgun (WGS) entry which is preliminary data.</text>
</comment>
<evidence type="ECO:0000256" key="7">
    <source>
        <dbReference type="SAM" id="MobiDB-lite"/>
    </source>
</evidence>
<dbReference type="CDD" id="cd00167">
    <property type="entry name" value="SANT"/>
    <property type="match status" value="2"/>
</dbReference>
<organism evidence="10 11">
    <name type="scientific">Medicago truncatula</name>
    <name type="common">Barrel medic</name>
    <name type="synonym">Medicago tribuloides</name>
    <dbReference type="NCBI Taxonomy" id="3880"/>
    <lineage>
        <taxon>Eukaryota</taxon>
        <taxon>Viridiplantae</taxon>
        <taxon>Streptophyta</taxon>
        <taxon>Embryophyta</taxon>
        <taxon>Tracheophyta</taxon>
        <taxon>Spermatophyta</taxon>
        <taxon>Magnoliopsida</taxon>
        <taxon>eudicotyledons</taxon>
        <taxon>Gunneridae</taxon>
        <taxon>Pentapetalae</taxon>
        <taxon>rosids</taxon>
        <taxon>fabids</taxon>
        <taxon>Fabales</taxon>
        <taxon>Fabaceae</taxon>
        <taxon>Papilionoideae</taxon>
        <taxon>50 kb inversion clade</taxon>
        <taxon>NPAAA clade</taxon>
        <taxon>Hologalegina</taxon>
        <taxon>IRL clade</taxon>
        <taxon>Trifolieae</taxon>
        <taxon>Medicago</taxon>
    </lineage>
</organism>
<dbReference type="InterPro" id="IPR001005">
    <property type="entry name" value="SANT/Myb"/>
</dbReference>
<evidence type="ECO:0000256" key="6">
    <source>
        <dbReference type="ARBA" id="ARBA00023242"/>
    </source>
</evidence>
<dbReference type="EMBL" id="PSQE01000006">
    <property type="protein sequence ID" value="RHN50099.1"/>
    <property type="molecule type" value="Genomic_DNA"/>
</dbReference>
<evidence type="ECO:0000256" key="5">
    <source>
        <dbReference type="ARBA" id="ARBA00023163"/>
    </source>
</evidence>
<feature type="region of interest" description="Disordered" evidence="7">
    <location>
        <begin position="1"/>
        <end position="26"/>
    </location>
</feature>
<evidence type="ECO:0000313" key="10">
    <source>
        <dbReference type="EMBL" id="RHN50099.1"/>
    </source>
</evidence>
<dbReference type="AlphaFoldDB" id="A0A396H9Z6"/>
<sequence length="132" mass="14962">MSSSAENETHSNGGYTNRGLKKGPWSSEEDEKLKAYVYSLQAQYPTKKGVRNWNSVSKSAGLSRCGRSCRLRWMNHLDKDVKKGPFSKEEEKLFFELHAKLGGFKWSKMALQRSSCCLVLLAAMLPIKRIDS</sequence>
<reference evidence="11" key="1">
    <citation type="journal article" date="2018" name="Nat. Plants">
        <title>Whole-genome landscape of Medicago truncatula symbiotic genes.</title>
        <authorList>
            <person name="Pecrix Y."/>
            <person name="Staton S.E."/>
            <person name="Sallet E."/>
            <person name="Lelandais-Briere C."/>
            <person name="Moreau S."/>
            <person name="Carrere S."/>
            <person name="Blein T."/>
            <person name="Jardinaud M.F."/>
            <person name="Latrasse D."/>
            <person name="Zouine M."/>
            <person name="Zahm M."/>
            <person name="Kreplak J."/>
            <person name="Mayjonade B."/>
            <person name="Satge C."/>
            <person name="Perez M."/>
            <person name="Cauet S."/>
            <person name="Marande W."/>
            <person name="Chantry-Darmon C."/>
            <person name="Lopez-Roques C."/>
            <person name="Bouchez O."/>
            <person name="Berard A."/>
            <person name="Debelle F."/>
            <person name="Munos S."/>
            <person name="Bendahmane A."/>
            <person name="Berges H."/>
            <person name="Niebel A."/>
            <person name="Buitink J."/>
            <person name="Frugier F."/>
            <person name="Benhamed M."/>
            <person name="Crespi M."/>
            <person name="Gouzy J."/>
            <person name="Gamas P."/>
        </authorList>
    </citation>
    <scope>NUCLEOTIDE SEQUENCE [LARGE SCALE GENOMIC DNA]</scope>
    <source>
        <strain evidence="11">cv. Jemalong A17</strain>
    </source>
</reference>
<proteinExistence type="predicted"/>
<dbReference type="Gramene" id="rna34352">
    <property type="protein sequence ID" value="RHN50099.1"/>
    <property type="gene ID" value="gene34352"/>
</dbReference>
<keyword evidence="3" id="KW-0805">Transcription regulation</keyword>
<feature type="domain" description="Myb-like" evidence="8">
    <location>
        <begin position="17"/>
        <end position="77"/>
    </location>
</feature>
<protein>
    <submittedName>
        <fullName evidence="10">Putative transcription factor MYB-HB-like family</fullName>
    </submittedName>
</protein>
<feature type="compositionally biased region" description="Polar residues" evidence="7">
    <location>
        <begin position="1"/>
        <end position="15"/>
    </location>
</feature>
<dbReference type="PROSITE" id="PS50090">
    <property type="entry name" value="MYB_LIKE"/>
    <property type="match status" value="1"/>
</dbReference>
<dbReference type="Proteomes" id="UP000265566">
    <property type="component" value="Chromosome 6"/>
</dbReference>
<evidence type="ECO:0000259" key="8">
    <source>
        <dbReference type="PROSITE" id="PS50090"/>
    </source>
</evidence>
<comment type="subcellular location">
    <subcellularLocation>
        <location evidence="1">Nucleus</location>
    </subcellularLocation>
</comment>
<dbReference type="SMART" id="SM00717">
    <property type="entry name" value="SANT"/>
    <property type="match status" value="2"/>
</dbReference>
<dbReference type="InterPro" id="IPR017930">
    <property type="entry name" value="Myb_dom"/>
</dbReference>
<keyword evidence="4" id="KW-0238">DNA-binding</keyword>
<accession>A0A396H9Z6</accession>
<dbReference type="Pfam" id="PF13921">
    <property type="entry name" value="Myb_DNA-bind_6"/>
    <property type="match status" value="1"/>
</dbReference>
<evidence type="ECO:0000313" key="11">
    <source>
        <dbReference type="Proteomes" id="UP000265566"/>
    </source>
</evidence>
<evidence type="ECO:0000256" key="3">
    <source>
        <dbReference type="ARBA" id="ARBA00023015"/>
    </source>
</evidence>
<dbReference type="SUPFAM" id="SSF46689">
    <property type="entry name" value="Homeodomain-like"/>
    <property type="match status" value="1"/>
</dbReference>
<dbReference type="GO" id="GO:0003677">
    <property type="term" value="F:DNA binding"/>
    <property type="evidence" value="ECO:0007669"/>
    <property type="project" value="UniProtKB-KW"/>
</dbReference>